<dbReference type="EMBL" id="LJAM02000141">
    <property type="protein sequence ID" value="RAP71466.1"/>
    <property type="molecule type" value="Genomic_DNA"/>
</dbReference>
<dbReference type="Proteomes" id="UP000244334">
    <property type="component" value="Unassembled WGS sequence"/>
</dbReference>
<evidence type="ECO:0000313" key="2">
    <source>
        <dbReference type="Proteomes" id="UP000244334"/>
    </source>
</evidence>
<evidence type="ECO:0000313" key="1">
    <source>
        <dbReference type="EMBL" id="RAP71466.1"/>
    </source>
</evidence>
<sequence>MSASGAILKDSRPGVIMGPTVRVQMGESNEFCQAFACLALFFVTA</sequence>
<organism evidence="1 2">
    <name type="scientific">Candidatus Erwinia dacicola</name>
    <dbReference type="NCBI Taxonomy" id="252393"/>
    <lineage>
        <taxon>Bacteria</taxon>
        <taxon>Pseudomonadati</taxon>
        <taxon>Pseudomonadota</taxon>
        <taxon>Gammaproteobacteria</taxon>
        <taxon>Enterobacterales</taxon>
        <taxon>Erwiniaceae</taxon>
        <taxon>Erwinia</taxon>
    </lineage>
</organism>
<protein>
    <submittedName>
        <fullName evidence="1">Uncharacterized protein</fullName>
    </submittedName>
</protein>
<dbReference type="AlphaFoldDB" id="A0A328TUD8"/>
<gene>
    <name evidence="1" type="ORF">ACZ87_01720</name>
</gene>
<accession>A0A328TUD8</accession>
<keyword evidence="2" id="KW-1185">Reference proteome</keyword>
<comment type="caution">
    <text evidence="1">The sequence shown here is derived from an EMBL/GenBank/DDBJ whole genome shotgun (WGS) entry which is preliminary data.</text>
</comment>
<reference evidence="1" key="1">
    <citation type="submission" date="2018-04" db="EMBL/GenBank/DDBJ databases">
        <title>Genomes of the Obligate Erwinia dacicola and Facultative Enterobacter sp. OLF Endosymbionts of the Olive Fruit fly, Bactrocera oleae.</title>
        <authorList>
            <person name="Estes A.M."/>
            <person name="Hearn D.J."/>
            <person name="Agarwal S."/>
            <person name="Pierson E.A."/>
            <person name="Dunning-Hotopp J.C."/>
        </authorList>
    </citation>
    <scope>NUCLEOTIDE SEQUENCE [LARGE SCALE GENOMIC DNA]</scope>
    <source>
        <strain evidence="1">Oroville</strain>
    </source>
</reference>
<name>A0A328TUD8_9GAMM</name>
<proteinExistence type="predicted"/>